<dbReference type="InterPro" id="IPR012337">
    <property type="entry name" value="RNaseH-like_sf"/>
</dbReference>
<protein>
    <recommendedName>
        <fullName evidence="2">Integrase catalytic domain-containing protein</fullName>
    </recommendedName>
</protein>
<feature type="compositionally biased region" description="Polar residues" evidence="1">
    <location>
        <begin position="222"/>
        <end position="233"/>
    </location>
</feature>
<dbReference type="Gene3D" id="3.30.420.10">
    <property type="entry name" value="Ribonuclease H-like superfamily/Ribonuclease H"/>
    <property type="match status" value="1"/>
</dbReference>
<dbReference type="GO" id="GO:0015074">
    <property type="term" value="P:DNA integration"/>
    <property type="evidence" value="ECO:0007669"/>
    <property type="project" value="InterPro"/>
</dbReference>
<dbReference type="PANTHER" id="PTHR36688:SF2">
    <property type="entry name" value="ENDONUCLEASE_EXONUCLEASE_PHOSPHATASE DOMAIN-CONTAINING PROTEIN"/>
    <property type="match status" value="1"/>
</dbReference>
<dbReference type="InterPro" id="IPR001584">
    <property type="entry name" value="Integrase_cat-core"/>
</dbReference>
<gene>
    <name evidence="3" type="ORF">FOZ60_015788</name>
</gene>
<evidence type="ECO:0000256" key="1">
    <source>
        <dbReference type="SAM" id="MobiDB-lite"/>
    </source>
</evidence>
<feature type="non-terminal residue" evidence="3">
    <location>
        <position position="744"/>
    </location>
</feature>
<dbReference type="GO" id="GO:0003676">
    <property type="term" value="F:nucleic acid binding"/>
    <property type="evidence" value="ECO:0007669"/>
    <property type="project" value="InterPro"/>
</dbReference>
<dbReference type="SUPFAM" id="SSF53098">
    <property type="entry name" value="Ribonuclease H-like"/>
    <property type="match status" value="1"/>
</dbReference>
<feature type="compositionally biased region" description="Acidic residues" evidence="1">
    <location>
        <begin position="260"/>
        <end position="276"/>
    </location>
</feature>
<feature type="compositionally biased region" description="Basic and acidic residues" evidence="1">
    <location>
        <begin position="277"/>
        <end position="289"/>
    </location>
</feature>
<reference evidence="3 4" key="1">
    <citation type="submission" date="2020-04" db="EMBL/GenBank/DDBJ databases">
        <title>Perkinsus olseni comparative genomics.</title>
        <authorList>
            <person name="Bogema D.R."/>
        </authorList>
    </citation>
    <scope>NUCLEOTIDE SEQUENCE [LARGE SCALE GENOMIC DNA]</scope>
    <source>
        <strain evidence="3">00978-12</strain>
    </source>
</reference>
<evidence type="ECO:0000313" key="3">
    <source>
        <dbReference type="EMBL" id="KAF4678999.1"/>
    </source>
</evidence>
<accession>A0A7J6N4Z2</accession>
<organism evidence="3 4">
    <name type="scientific">Perkinsus olseni</name>
    <name type="common">Perkinsus atlanticus</name>
    <dbReference type="NCBI Taxonomy" id="32597"/>
    <lineage>
        <taxon>Eukaryota</taxon>
        <taxon>Sar</taxon>
        <taxon>Alveolata</taxon>
        <taxon>Perkinsozoa</taxon>
        <taxon>Perkinsea</taxon>
        <taxon>Perkinsida</taxon>
        <taxon>Perkinsidae</taxon>
        <taxon>Perkinsus</taxon>
    </lineage>
</organism>
<dbReference type="OrthoDB" id="10030726at2759"/>
<name>A0A7J6N4Z2_PEROL</name>
<dbReference type="InterPro" id="IPR052560">
    <property type="entry name" value="RdDP_mobile_element"/>
</dbReference>
<feature type="compositionally biased region" description="Basic and acidic residues" evidence="1">
    <location>
        <begin position="299"/>
        <end position="322"/>
    </location>
</feature>
<feature type="domain" description="Integrase catalytic" evidence="2">
    <location>
        <begin position="1"/>
        <end position="104"/>
    </location>
</feature>
<comment type="caution">
    <text evidence="3">The sequence shown here is derived from an EMBL/GenBank/DDBJ whole genome shotgun (WGS) entry which is preliminary data.</text>
</comment>
<dbReference type="Proteomes" id="UP000541610">
    <property type="component" value="Unassembled WGS sequence"/>
</dbReference>
<dbReference type="PROSITE" id="PS50994">
    <property type="entry name" value="INTEGRASE"/>
    <property type="match status" value="1"/>
</dbReference>
<dbReference type="EMBL" id="JABANP010000804">
    <property type="protein sequence ID" value="KAF4678999.1"/>
    <property type="molecule type" value="Genomic_DNA"/>
</dbReference>
<proteinExistence type="predicted"/>
<evidence type="ECO:0000313" key="4">
    <source>
        <dbReference type="Proteomes" id="UP000541610"/>
    </source>
</evidence>
<feature type="region of interest" description="Disordered" evidence="1">
    <location>
        <begin position="222"/>
        <end position="332"/>
    </location>
</feature>
<dbReference type="PANTHER" id="PTHR36688">
    <property type="entry name" value="ENDO/EXONUCLEASE/PHOSPHATASE DOMAIN-CONTAINING PROTEIN"/>
    <property type="match status" value="1"/>
</dbReference>
<dbReference type="InterPro" id="IPR036397">
    <property type="entry name" value="RNaseH_sf"/>
</dbReference>
<sequence length="744" mass="84221">MKLSKASAVSLGLTGFDAKVFTATSLKTYLASYGVHITHIPPYAPFYGGWYERVHASLASTLRRLLLDYPQDWLTFVPEVQWILNHIEHSEYGATAHELLFGYRDNDHWLYLTDANTDHITDQQQQQDVHRHFDRHKALLTHFTRIWEEEHPQTRRALLSRHLTSHPYHVGDLVCRYRARPTKLSTGWSGPFKIVDRVTDVIYKIAPPGEEDSLVEHARNLAPSTANPSNSGHNIVENGPGQADDVEQDDNLRPPPSVYGDDDVPQDQRDDDVDGDDLPRGHRADDPRTQGDAQVDAPQQDHDDAPQQDHQDTPQQDLRVDVPGRPVRGQPPSVKLGDVVLYRSHGEVLVGEVLSTGNYAVHFVRMDVKGALVEHGVEHPGIIFPGLGGVDIDDVDDSKVTVPEEYGKPEVFALKNVVHAADLQGVIYEAHMDHHGWISQRHPGKSTILLLDKSWITRWLVLIIYPLSSGYPRLSVELKKRCAAGKPVDRLEVELRHTTTSYHAALAQAKRQSWDNFTSKLSSRSRKVWKVVKGMAFGPKPSPPTEIEGSFGGEAAAKYATYLSETVYKSRLSPATRREWRDRAYRMKDYKQHLYDGPLADHSVQQAHPFSLDELERAFARLDLSAASGPYEVSAQMLKHSTTRAKQVCLQVINKALLELDVPHQWRRGRFGFRPGRCTEEELAFLQNRIRSSVDKKNLARLFESDIDMKLARFVWGFQKGRKFYVDVGGESSSWKHQKQGLPQ</sequence>
<dbReference type="AlphaFoldDB" id="A0A7J6N4Z2"/>
<evidence type="ECO:0000259" key="2">
    <source>
        <dbReference type="PROSITE" id="PS50994"/>
    </source>
</evidence>